<keyword evidence="2 4" id="KW-0472">Membrane</keyword>
<evidence type="ECO:0000313" key="6">
    <source>
        <dbReference type="EMBL" id="CAD0001497.1"/>
    </source>
</evidence>
<dbReference type="CDD" id="cd07185">
    <property type="entry name" value="OmpA_C-like"/>
    <property type="match status" value="2"/>
</dbReference>
<organism evidence="6 7">
    <name type="scientific">Flavobacterium chungangense</name>
    <dbReference type="NCBI Taxonomy" id="554283"/>
    <lineage>
        <taxon>Bacteria</taxon>
        <taxon>Pseudomonadati</taxon>
        <taxon>Bacteroidota</taxon>
        <taxon>Flavobacteriia</taxon>
        <taxon>Flavobacteriales</taxon>
        <taxon>Flavobacteriaceae</taxon>
        <taxon>Flavobacterium</taxon>
    </lineage>
</organism>
<protein>
    <submittedName>
        <fullName evidence="6">Peptidoglycan-associated lipoprotein</fullName>
    </submittedName>
</protein>
<dbReference type="EMBL" id="CAIJDO010000071">
    <property type="protein sequence ID" value="CAD0001497.1"/>
    <property type="molecule type" value="Genomic_DNA"/>
</dbReference>
<dbReference type="SUPFAM" id="SSF103088">
    <property type="entry name" value="OmpA-like"/>
    <property type="match status" value="2"/>
</dbReference>
<comment type="subcellular location">
    <subcellularLocation>
        <location evidence="1">Cell outer membrane</location>
    </subcellularLocation>
</comment>
<name>A0A6V6YPT1_9FLAO</name>
<proteinExistence type="predicted"/>
<dbReference type="InterPro" id="IPR036737">
    <property type="entry name" value="OmpA-like_sf"/>
</dbReference>
<comment type="caution">
    <text evidence="6">The sequence shown here is derived from an EMBL/GenBank/DDBJ whole genome shotgun (WGS) entry which is preliminary data.</text>
</comment>
<keyword evidence="3" id="KW-0998">Cell outer membrane</keyword>
<dbReference type="InterPro" id="IPR006665">
    <property type="entry name" value="OmpA-like"/>
</dbReference>
<keyword evidence="6" id="KW-0449">Lipoprotein</keyword>
<evidence type="ECO:0000256" key="4">
    <source>
        <dbReference type="PROSITE-ProRule" id="PRU00473"/>
    </source>
</evidence>
<dbReference type="PANTHER" id="PTHR30329">
    <property type="entry name" value="STATOR ELEMENT OF FLAGELLAR MOTOR COMPLEX"/>
    <property type="match status" value="1"/>
</dbReference>
<accession>A0A6V6YPT1</accession>
<dbReference type="Pfam" id="PF00691">
    <property type="entry name" value="OmpA"/>
    <property type="match status" value="2"/>
</dbReference>
<gene>
    <name evidence="6" type="primary">pal_1</name>
    <name evidence="6" type="ORF">FLACHUCJ7_00537</name>
</gene>
<evidence type="ECO:0000256" key="2">
    <source>
        <dbReference type="ARBA" id="ARBA00023136"/>
    </source>
</evidence>
<dbReference type="InterPro" id="IPR050330">
    <property type="entry name" value="Bact_OuterMem_StrucFunc"/>
</dbReference>
<evidence type="ECO:0000256" key="3">
    <source>
        <dbReference type="ARBA" id="ARBA00023237"/>
    </source>
</evidence>
<dbReference type="InterPro" id="IPR006664">
    <property type="entry name" value="OMP_bac"/>
</dbReference>
<feature type="domain" description="OmpA-like" evidence="5">
    <location>
        <begin position="14"/>
        <end position="134"/>
    </location>
</feature>
<dbReference type="GO" id="GO:0009279">
    <property type="term" value="C:cell outer membrane"/>
    <property type="evidence" value="ECO:0007669"/>
    <property type="project" value="UniProtKB-SubCell"/>
</dbReference>
<keyword evidence="7" id="KW-1185">Reference proteome</keyword>
<evidence type="ECO:0000259" key="5">
    <source>
        <dbReference type="PROSITE" id="PS51123"/>
    </source>
</evidence>
<dbReference type="AlphaFoldDB" id="A0A6V6YPT1"/>
<dbReference type="Gene3D" id="3.30.1330.60">
    <property type="entry name" value="OmpA-like domain"/>
    <property type="match status" value="2"/>
</dbReference>
<sequence>MKLCKALFLLFIYNLSAQQKPIETIYFDFDKYVLTSQQTKVINDFVKNLDTTKIESIQIYGYCDDRGNDEYNYRLSYDRVNTIQEILVSKGFNKSKIIILEGKGRVIIKPDTVQNLYETRSKNRRVDLIAVKKNSFGKGIHNSLKNELKVGDKILLENILFDLGSSKLTYNSKKELDKIVVFLQSKKTIQFVIRGHVCCTPEVYADGIDRESKERRLSWNRAKTVFFYLMSKKISKSRMTFQGCGNKYPLGKGDNLDRRVEFYITKI</sequence>
<evidence type="ECO:0000313" key="7">
    <source>
        <dbReference type="Proteomes" id="UP000556700"/>
    </source>
</evidence>
<dbReference type="PROSITE" id="PS51123">
    <property type="entry name" value="OMPA_2"/>
    <property type="match status" value="2"/>
</dbReference>
<dbReference type="RefSeq" id="WP_031457564.1">
    <property type="nucleotide sequence ID" value="NZ_CAIJDO010000071.1"/>
</dbReference>
<feature type="domain" description="OmpA-like" evidence="5">
    <location>
        <begin position="150"/>
        <end position="267"/>
    </location>
</feature>
<dbReference type="PRINTS" id="PR01021">
    <property type="entry name" value="OMPADOMAIN"/>
</dbReference>
<reference evidence="6 7" key="1">
    <citation type="submission" date="2020-06" db="EMBL/GenBank/DDBJ databases">
        <authorList>
            <person name="Criscuolo A."/>
        </authorList>
    </citation>
    <scope>NUCLEOTIDE SEQUENCE [LARGE SCALE GENOMIC DNA]</scope>
    <source>
        <strain evidence="7">CIP 110025</strain>
    </source>
</reference>
<dbReference type="PANTHER" id="PTHR30329:SF21">
    <property type="entry name" value="LIPOPROTEIN YIAD-RELATED"/>
    <property type="match status" value="1"/>
</dbReference>
<evidence type="ECO:0000256" key="1">
    <source>
        <dbReference type="ARBA" id="ARBA00004442"/>
    </source>
</evidence>
<dbReference type="Proteomes" id="UP000556700">
    <property type="component" value="Unassembled WGS sequence"/>
</dbReference>